<evidence type="ECO:0000256" key="5">
    <source>
        <dbReference type="ARBA" id="ARBA00022989"/>
    </source>
</evidence>
<gene>
    <name evidence="10" type="ORF">HK100_007921</name>
</gene>
<dbReference type="PANTHER" id="PTHR47797">
    <property type="entry name" value="DEHYDROGENASE, PUTATIVE (AFU_ORTHOLOGUE AFUA_8G05805)-RELATED"/>
    <property type="match status" value="1"/>
</dbReference>
<proteinExistence type="predicted"/>
<keyword evidence="4" id="KW-0249">Electron transport</keyword>
<feature type="transmembrane region" description="Helical" evidence="8">
    <location>
        <begin position="654"/>
        <end position="676"/>
    </location>
</feature>
<dbReference type="GO" id="GO:0016020">
    <property type="term" value="C:membrane"/>
    <property type="evidence" value="ECO:0007669"/>
    <property type="project" value="UniProtKB-SubCell"/>
</dbReference>
<dbReference type="InterPro" id="IPR015920">
    <property type="entry name" value="Cellobiose_DH-like_cyt"/>
</dbReference>
<evidence type="ECO:0000256" key="4">
    <source>
        <dbReference type="ARBA" id="ARBA00022982"/>
    </source>
</evidence>
<keyword evidence="11" id="KW-1185">Reference proteome</keyword>
<dbReference type="EMBL" id="JADGJH010003773">
    <property type="protein sequence ID" value="KAJ3088881.1"/>
    <property type="molecule type" value="Genomic_DNA"/>
</dbReference>
<evidence type="ECO:0000313" key="10">
    <source>
        <dbReference type="EMBL" id="KAJ3088881.1"/>
    </source>
</evidence>
<evidence type="ECO:0000256" key="2">
    <source>
        <dbReference type="ARBA" id="ARBA00022448"/>
    </source>
</evidence>
<feature type="non-terminal residue" evidence="10">
    <location>
        <position position="1"/>
    </location>
</feature>
<dbReference type="SUPFAM" id="SSF49344">
    <property type="entry name" value="CBD9-like"/>
    <property type="match status" value="2"/>
</dbReference>
<evidence type="ECO:0000256" key="6">
    <source>
        <dbReference type="ARBA" id="ARBA00023136"/>
    </source>
</evidence>
<feature type="transmembrane region" description="Helical" evidence="8">
    <location>
        <begin position="574"/>
        <end position="595"/>
    </location>
</feature>
<keyword evidence="6 8" id="KW-0472">Membrane</keyword>
<comment type="subcellular location">
    <subcellularLocation>
        <location evidence="1">Membrane</location>
    </subcellularLocation>
</comment>
<dbReference type="AlphaFoldDB" id="A0AAD5XAV2"/>
<keyword evidence="5 8" id="KW-1133">Transmembrane helix</keyword>
<evidence type="ECO:0000256" key="3">
    <source>
        <dbReference type="ARBA" id="ARBA00022692"/>
    </source>
</evidence>
<feature type="compositionally biased region" description="Polar residues" evidence="7">
    <location>
        <begin position="721"/>
        <end position="734"/>
    </location>
</feature>
<sequence>SGANIFCVDSKNTFCVSVTANDSSAAYEFRVTSSLYSWAEIGLVGDDSLATQAAISQPFDDKILTTAIQDTRPDNPNENLAFNFSVPYASISPGPQSFFYTVLNSSTTAIQTTNTALAKPADDGVNLFHEQFTLILQPQSLAVIAPVSYCTTGFCLYITFDAATALPILTVQSSAQGWAAVGVNTQSMNSGTIFVGWKDSRGGYTVSERIAAGFQMPQIAADQSGFVLTTVPTSVPSGGWNIAFSVLVQDAGIAAGAIQSQDFIFAFSDSVAADVDQADSSFPFHSAAGAFNLDATTEAAAAAAALNPSTAASVPAATSTTTVAPGRASSVQSATGTKTESAIATATVANNSTTTAANSTVAAAAGNFCSDSSHSFCVDSISDFSSGTVVFTLQTSSSGWVGIGIGSSMASASAIFVGWIDSSKNGSAVISQRTGAQHVLTPMAQTQSFTAILQPPKSAAIWPTSKTVISFRISLSLVGIAANSSIPAAPTSFIFGISNTQPSVPGNAASTFQIHETYGLFQLDLSKPSTGVGETVAIPTLIVAHGVAMFFAWFVFPSAAIFIARFLKHRLGHLWYQLHVGLMIGGTGLFIILGLALVEANVEQKFGLPSFHAKLGVAVALALYPLQVLLGYISNAKFSEDRTSIPWWDRLHWWSGRMVFLAAIVNIYLGLLLAGVGLGLLVAYPVVIALVVGVFAVAEWKIGAAHHVREEAQESDESETAGGSSEDNSPGISA</sequence>
<feature type="transmembrane region" description="Helical" evidence="8">
    <location>
        <begin position="682"/>
        <end position="700"/>
    </location>
</feature>
<dbReference type="Proteomes" id="UP001211907">
    <property type="component" value="Unassembled WGS sequence"/>
</dbReference>
<evidence type="ECO:0000259" key="9">
    <source>
        <dbReference type="PROSITE" id="PS50939"/>
    </source>
</evidence>
<feature type="region of interest" description="Disordered" evidence="7">
    <location>
        <begin position="710"/>
        <end position="734"/>
    </location>
</feature>
<organism evidence="10 11">
    <name type="scientific">Physocladia obscura</name>
    <dbReference type="NCBI Taxonomy" id="109957"/>
    <lineage>
        <taxon>Eukaryota</taxon>
        <taxon>Fungi</taxon>
        <taxon>Fungi incertae sedis</taxon>
        <taxon>Chytridiomycota</taxon>
        <taxon>Chytridiomycota incertae sedis</taxon>
        <taxon>Chytridiomycetes</taxon>
        <taxon>Chytridiales</taxon>
        <taxon>Chytriomycetaceae</taxon>
        <taxon>Physocladia</taxon>
    </lineage>
</organism>
<feature type="transmembrane region" description="Helical" evidence="8">
    <location>
        <begin position="615"/>
        <end position="633"/>
    </location>
</feature>
<dbReference type="PANTHER" id="PTHR47797:SF3">
    <property type="entry name" value="CYTOCHROME B561 DOMAIN-CONTAINING PROTEIN"/>
    <property type="match status" value="1"/>
</dbReference>
<evidence type="ECO:0000256" key="7">
    <source>
        <dbReference type="SAM" id="MobiDB-lite"/>
    </source>
</evidence>
<accession>A0AAD5XAV2</accession>
<comment type="caution">
    <text evidence="10">The sequence shown here is derived from an EMBL/GenBank/DDBJ whole genome shotgun (WGS) entry which is preliminary data.</text>
</comment>
<keyword evidence="2" id="KW-0813">Transport</keyword>
<reference evidence="10" key="1">
    <citation type="submission" date="2020-05" db="EMBL/GenBank/DDBJ databases">
        <title>Phylogenomic resolution of chytrid fungi.</title>
        <authorList>
            <person name="Stajich J.E."/>
            <person name="Amses K."/>
            <person name="Simmons R."/>
            <person name="Seto K."/>
            <person name="Myers J."/>
            <person name="Bonds A."/>
            <person name="Quandt C.A."/>
            <person name="Barry K."/>
            <person name="Liu P."/>
            <person name="Grigoriev I."/>
            <person name="Longcore J.E."/>
            <person name="James T.Y."/>
        </authorList>
    </citation>
    <scope>NUCLEOTIDE SEQUENCE</scope>
    <source>
        <strain evidence="10">JEL0513</strain>
    </source>
</reference>
<keyword evidence="3 8" id="KW-0812">Transmembrane</keyword>
<evidence type="ECO:0000256" key="1">
    <source>
        <dbReference type="ARBA" id="ARBA00004370"/>
    </source>
</evidence>
<dbReference type="Pfam" id="PF03188">
    <property type="entry name" value="Cytochrom_B561"/>
    <property type="match status" value="1"/>
</dbReference>
<protein>
    <recommendedName>
        <fullName evidence="9">Cytochrome b561 domain-containing protein</fullName>
    </recommendedName>
</protein>
<dbReference type="Pfam" id="PF16010">
    <property type="entry name" value="CDH-cyt"/>
    <property type="match status" value="2"/>
</dbReference>
<feature type="domain" description="Cytochrome b561" evidence="9">
    <location>
        <begin position="509"/>
        <end position="704"/>
    </location>
</feature>
<name>A0AAD5XAV2_9FUNG</name>
<dbReference type="Gene3D" id="2.60.40.1210">
    <property type="entry name" value="Cellobiose dehydrogenase, cytochrome domain"/>
    <property type="match status" value="2"/>
</dbReference>
<dbReference type="InterPro" id="IPR006593">
    <property type="entry name" value="Cyt_b561/ferric_Rdtase_TM"/>
</dbReference>
<dbReference type="SMART" id="SM00665">
    <property type="entry name" value="B561"/>
    <property type="match status" value="1"/>
</dbReference>
<evidence type="ECO:0000313" key="11">
    <source>
        <dbReference type="Proteomes" id="UP001211907"/>
    </source>
</evidence>
<evidence type="ECO:0000256" key="8">
    <source>
        <dbReference type="SAM" id="Phobius"/>
    </source>
</evidence>
<dbReference type="CDD" id="cd08760">
    <property type="entry name" value="Cyt_b561_FRRS1_like"/>
    <property type="match status" value="1"/>
</dbReference>
<dbReference type="PROSITE" id="PS50939">
    <property type="entry name" value="CYTOCHROME_B561"/>
    <property type="match status" value="1"/>
</dbReference>
<feature type="transmembrane region" description="Helical" evidence="8">
    <location>
        <begin position="542"/>
        <end position="567"/>
    </location>
</feature>